<dbReference type="AlphaFoldDB" id="A0A6C2TX59"/>
<evidence type="ECO:0000256" key="1">
    <source>
        <dbReference type="ARBA" id="ARBA00022801"/>
    </source>
</evidence>
<feature type="domain" description="Sialate O-acetylesterase" evidence="4">
    <location>
        <begin position="277"/>
        <end position="402"/>
    </location>
</feature>
<dbReference type="EMBL" id="CAAHFG010000001">
    <property type="protein sequence ID" value="VGO12260.1"/>
    <property type="molecule type" value="Genomic_DNA"/>
</dbReference>
<feature type="signal peptide" evidence="3">
    <location>
        <begin position="1"/>
        <end position="19"/>
    </location>
</feature>
<evidence type="ECO:0000259" key="4">
    <source>
        <dbReference type="Pfam" id="PF03629"/>
    </source>
</evidence>
<evidence type="ECO:0000256" key="2">
    <source>
        <dbReference type="SAM" id="MobiDB-lite"/>
    </source>
</evidence>
<proteinExistence type="predicted"/>
<dbReference type="InterPro" id="IPR036514">
    <property type="entry name" value="SGNH_hydro_sf"/>
</dbReference>
<dbReference type="PANTHER" id="PTHR22901">
    <property type="entry name" value="SIALATE O-ACETYLESTERASE"/>
    <property type="match status" value="1"/>
</dbReference>
<accession>A0A6C2TX59</accession>
<dbReference type="PROSITE" id="PS51257">
    <property type="entry name" value="PROKAR_LIPOPROTEIN"/>
    <property type="match status" value="1"/>
</dbReference>
<keyword evidence="1" id="KW-0378">Hydrolase</keyword>
<dbReference type="RefSeq" id="WP_136077943.1">
    <property type="nucleotide sequence ID" value="NZ_CAAHFG010000001.1"/>
</dbReference>
<protein>
    <recommendedName>
        <fullName evidence="4">Sialate O-acetylesterase domain-containing protein</fullName>
    </recommendedName>
</protein>
<dbReference type="PANTHER" id="PTHR22901:SF0">
    <property type="entry name" value="SIALATE O-ACETYLESTERASE"/>
    <property type="match status" value="1"/>
</dbReference>
<feature type="chain" id="PRO_5025383780" description="Sialate O-acetylesterase domain-containing protein" evidence="3">
    <location>
        <begin position="20"/>
        <end position="517"/>
    </location>
</feature>
<feature type="region of interest" description="Disordered" evidence="2">
    <location>
        <begin position="251"/>
        <end position="274"/>
    </location>
</feature>
<dbReference type="GO" id="GO:0001681">
    <property type="term" value="F:sialate O-acetylesterase activity"/>
    <property type="evidence" value="ECO:0007669"/>
    <property type="project" value="InterPro"/>
</dbReference>
<dbReference type="Pfam" id="PF03629">
    <property type="entry name" value="SASA"/>
    <property type="match status" value="1"/>
</dbReference>
<keyword evidence="6" id="KW-1185">Reference proteome</keyword>
<evidence type="ECO:0000313" key="6">
    <source>
        <dbReference type="Proteomes" id="UP000366872"/>
    </source>
</evidence>
<name>A0A6C2TX59_PONDE</name>
<evidence type="ECO:0000256" key="3">
    <source>
        <dbReference type="SAM" id="SignalP"/>
    </source>
</evidence>
<dbReference type="Proteomes" id="UP000366872">
    <property type="component" value="Unassembled WGS sequence"/>
</dbReference>
<dbReference type="SUPFAM" id="SSF52266">
    <property type="entry name" value="SGNH hydrolase"/>
    <property type="match status" value="1"/>
</dbReference>
<organism evidence="5 6">
    <name type="scientific">Pontiella desulfatans</name>
    <dbReference type="NCBI Taxonomy" id="2750659"/>
    <lineage>
        <taxon>Bacteria</taxon>
        <taxon>Pseudomonadati</taxon>
        <taxon>Kiritimatiellota</taxon>
        <taxon>Kiritimatiellia</taxon>
        <taxon>Kiritimatiellales</taxon>
        <taxon>Pontiellaceae</taxon>
        <taxon>Pontiella</taxon>
    </lineage>
</organism>
<dbReference type="GO" id="GO:0005975">
    <property type="term" value="P:carbohydrate metabolic process"/>
    <property type="evidence" value="ECO:0007669"/>
    <property type="project" value="TreeGrafter"/>
</dbReference>
<gene>
    <name evidence="5" type="ORF">PDESU_00811</name>
</gene>
<reference evidence="5 6" key="1">
    <citation type="submission" date="2019-04" db="EMBL/GenBank/DDBJ databases">
        <authorList>
            <person name="Van Vliet M D."/>
        </authorList>
    </citation>
    <scope>NUCLEOTIDE SEQUENCE [LARGE SCALE GENOMIC DNA]</scope>
    <source>
        <strain evidence="5 6">F1</strain>
    </source>
</reference>
<keyword evidence="3" id="KW-0732">Signal</keyword>
<dbReference type="Gene3D" id="3.40.50.1110">
    <property type="entry name" value="SGNH hydrolase"/>
    <property type="match status" value="1"/>
</dbReference>
<dbReference type="InterPro" id="IPR005181">
    <property type="entry name" value="SASA"/>
</dbReference>
<dbReference type="InterPro" id="IPR039329">
    <property type="entry name" value="SIAE"/>
</dbReference>
<sequence length="517" mass="56458">MRGWMVLLAVWAMGCSSFAELKLATVFADGMVLQRDQKVAVWGWADPGAEVTVSFAGQERNATAGADGKFMVRLKKMEASAKPQVLVVKAGADVVEVGNVVVGEVWLCSGQSNMAMSVKGADQFEKEQAAANFPLIRMFTTARTTSTEPLADCSGSWQVCAPETVGGYSATAYFFGREIHKELGVPVGLLHSSWGGTCVEAWTPIASMEQFPSVMEYKAGLDAQAGRFDPAAEQAKQARALEQWVEKVKQAKAEGKKAPRRPQPKTDPKQSQNYPANLYNAMIHPLVPYGMRGAIWYQGERNAKTSEGAMLYRDLLENMVVQWRKDWNSEFPFYAVQLVNYKKPQELPVEDTAWAFIRESFLNFHKEVPNVGIAVTIDVGMEKNIHPTDKQAVGYRLARQALAKTYKMEVVAGGPIYESMKKEGGKIVITFDDVGSGLVEQGAAPLKTFAIAGADKQFVAAQAAIVGQTVVVGSPEVSDPVAVRYAWADNPVGCNLFNKEGFPASPFRTDDWPSTGE</sequence>
<evidence type="ECO:0000313" key="5">
    <source>
        <dbReference type="EMBL" id="VGO12260.1"/>
    </source>
</evidence>